<keyword evidence="1" id="KW-0812">Transmembrane</keyword>
<reference evidence="2 4" key="2">
    <citation type="journal article" date="2018" name="Plant J.">
        <title>The Physcomitrella patens chromosome-scale assembly reveals moss genome structure and evolution.</title>
        <authorList>
            <person name="Lang D."/>
            <person name="Ullrich K.K."/>
            <person name="Murat F."/>
            <person name="Fuchs J."/>
            <person name="Jenkins J."/>
            <person name="Haas F.B."/>
            <person name="Piednoel M."/>
            <person name="Gundlach H."/>
            <person name="Van Bel M."/>
            <person name="Meyberg R."/>
            <person name="Vives C."/>
            <person name="Morata J."/>
            <person name="Symeonidi A."/>
            <person name="Hiss M."/>
            <person name="Muchero W."/>
            <person name="Kamisugi Y."/>
            <person name="Saleh O."/>
            <person name="Blanc G."/>
            <person name="Decker E.L."/>
            <person name="van Gessel N."/>
            <person name="Grimwood J."/>
            <person name="Hayes R.D."/>
            <person name="Graham S.W."/>
            <person name="Gunter L.E."/>
            <person name="McDaniel S.F."/>
            <person name="Hoernstein S.N.W."/>
            <person name="Larsson A."/>
            <person name="Li F.W."/>
            <person name="Perroud P.F."/>
            <person name="Phillips J."/>
            <person name="Ranjan P."/>
            <person name="Rokshar D.S."/>
            <person name="Rothfels C.J."/>
            <person name="Schneider L."/>
            <person name="Shu S."/>
            <person name="Stevenson D.W."/>
            <person name="Thummler F."/>
            <person name="Tillich M."/>
            <person name="Villarreal Aguilar J.C."/>
            <person name="Widiez T."/>
            <person name="Wong G.K."/>
            <person name="Wymore A."/>
            <person name="Zhang Y."/>
            <person name="Zimmer A.D."/>
            <person name="Quatrano R.S."/>
            <person name="Mayer K.F.X."/>
            <person name="Goodstein D."/>
            <person name="Casacuberta J.M."/>
            <person name="Vandepoele K."/>
            <person name="Reski R."/>
            <person name="Cuming A.C."/>
            <person name="Tuskan G.A."/>
            <person name="Maumus F."/>
            <person name="Salse J."/>
            <person name="Schmutz J."/>
            <person name="Rensing S.A."/>
        </authorList>
    </citation>
    <scope>NUCLEOTIDE SEQUENCE [LARGE SCALE GENOMIC DNA]</scope>
    <source>
        <strain evidence="3 4">cv. Gransden 2004</strain>
    </source>
</reference>
<protein>
    <submittedName>
        <fullName evidence="2 3">Uncharacterized protein</fullName>
    </submittedName>
</protein>
<evidence type="ECO:0000256" key="1">
    <source>
        <dbReference type="SAM" id="Phobius"/>
    </source>
</evidence>
<organism evidence="2">
    <name type="scientific">Physcomitrium patens</name>
    <name type="common">Spreading-leaved earth moss</name>
    <name type="synonym">Physcomitrella patens</name>
    <dbReference type="NCBI Taxonomy" id="3218"/>
    <lineage>
        <taxon>Eukaryota</taxon>
        <taxon>Viridiplantae</taxon>
        <taxon>Streptophyta</taxon>
        <taxon>Embryophyta</taxon>
        <taxon>Bryophyta</taxon>
        <taxon>Bryophytina</taxon>
        <taxon>Bryopsida</taxon>
        <taxon>Funariidae</taxon>
        <taxon>Funariales</taxon>
        <taxon>Funariaceae</taxon>
        <taxon>Physcomitrium</taxon>
    </lineage>
</organism>
<evidence type="ECO:0000313" key="4">
    <source>
        <dbReference type="Proteomes" id="UP000006727"/>
    </source>
</evidence>
<accession>A0A2K1J1M6</accession>
<reference evidence="2 4" key="1">
    <citation type="journal article" date="2008" name="Science">
        <title>The Physcomitrella genome reveals evolutionary insights into the conquest of land by plants.</title>
        <authorList>
            <person name="Rensing S."/>
            <person name="Lang D."/>
            <person name="Zimmer A."/>
            <person name="Terry A."/>
            <person name="Salamov A."/>
            <person name="Shapiro H."/>
            <person name="Nishiyama T."/>
            <person name="Perroud P.-F."/>
            <person name="Lindquist E."/>
            <person name="Kamisugi Y."/>
            <person name="Tanahashi T."/>
            <person name="Sakakibara K."/>
            <person name="Fujita T."/>
            <person name="Oishi K."/>
            <person name="Shin-I T."/>
            <person name="Kuroki Y."/>
            <person name="Toyoda A."/>
            <person name="Suzuki Y."/>
            <person name="Hashimoto A."/>
            <person name="Yamaguchi K."/>
            <person name="Sugano A."/>
            <person name="Kohara Y."/>
            <person name="Fujiyama A."/>
            <person name="Anterola A."/>
            <person name="Aoki S."/>
            <person name="Ashton N."/>
            <person name="Barbazuk W.B."/>
            <person name="Barker E."/>
            <person name="Bennetzen J."/>
            <person name="Bezanilla M."/>
            <person name="Blankenship R."/>
            <person name="Cho S.H."/>
            <person name="Dutcher S."/>
            <person name="Estelle M."/>
            <person name="Fawcett J.A."/>
            <person name="Gundlach H."/>
            <person name="Hanada K."/>
            <person name="Heyl A."/>
            <person name="Hicks K.A."/>
            <person name="Hugh J."/>
            <person name="Lohr M."/>
            <person name="Mayer K."/>
            <person name="Melkozernov A."/>
            <person name="Murata T."/>
            <person name="Nelson D."/>
            <person name="Pils B."/>
            <person name="Prigge M."/>
            <person name="Reiss B."/>
            <person name="Renner T."/>
            <person name="Rombauts S."/>
            <person name="Rushton P."/>
            <person name="Sanderfoot A."/>
            <person name="Schween G."/>
            <person name="Shiu S.-H."/>
            <person name="Stueber K."/>
            <person name="Theodoulou F.L."/>
            <person name="Tu H."/>
            <person name="Van de Peer Y."/>
            <person name="Verrier P.J."/>
            <person name="Waters E."/>
            <person name="Wood A."/>
            <person name="Yang L."/>
            <person name="Cove D."/>
            <person name="Cuming A."/>
            <person name="Hasebe M."/>
            <person name="Lucas S."/>
            <person name="Mishler D.B."/>
            <person name="Reski R."/>
            <person name="Grigoriev I."/>
            <person name="Quatrano R.S."/>
            <person name="Boore J.L."/>
        </authorList>
    </citation>
    <scope>NUCLEOTIDE SEQUENCE [LARGE SCALE GENOMIC DNA]</scope>
    <source>
        <strain evidence="3 4">cv. Gransden 2004</strain>
    </source>
</reference>
<keyword evidence="1" id="KW-1133">Transmembrane helix</keyword>
<name>A0A2K1J1M6_PHYPA</name>
<dbReference type="AlphaFoldDB" id="A0A2K1J1M6"/>
<feature type="transmembrane region" description="Helical" evidence="1">
    <location>
        <begin position="12"/>
        <end position="40"/>
    </location>
</feature>
<evidence type="ECO:0000313" key="3">
    <source>
        <dbReference type="EnsemblPlants" id="PAC:32981283.CDS.1"/>
    </source>
</evidence>
<gene>
    <name evidence="2" type="ORF">PHYPA_023330</name>
</gene>
<evidence type="ECO:0000313" key="2">
    <source>
        <dbReference type="EMBL" id="PNR35430.1"/>
    </source>
</evidence>
<sequence length="121" mass="13483">MAIVPLLRLPLFYQLLLIYNCSSMYHMVVVLNVIFGAVGLSFAGDDLRFMDGFTLLQMSGESGERVLRSFPTGNSHHGDATQKTHSISLKKNRTWNSSARAFQLAHFLEPPLLSLKLLDTG</sequence>
<keyword evidence="4" id="KW-1185">Reference proteome</keyword>
<dbReference type="InParanoid" id="A0A2K1J1M6"/>
<keyword evidence="1" id="KW-0472">Membrane</keyword>
<dbReference type="EMBL" id="ABEU02000018">
    <property type="protein sequence ID" value="PNR35430.1"/>
    <property type="molecule type" value="Genomic_DNA"/>
</dbReference>
<dbReference type="Gramene" id="Pp3c18_19479V3.1">
    <property type="protein sequence ID" value="PAC:32981283.CDS.1"/>
    <property type="gene ID" value="Pp3c18_19479"/>
</dbReference>
<proteinExistence type="predicted"/>
<reference evidence="3" key="3">
    <citation type="submission" date="2020-12" db="UniProtKB">
        <authorList>
            <consortium name="EnsemblPlants"/>
        </authorList>
    </citation>
    <scope>IDENTIFICATION</scope>
</reference>
<dbReference type="Proteomes" id="UP000006727">
    <property type="component" value="Chromosome 18"/>
</dbReference>
<dbReference type="EnsemblPlants" id="Pp3c18_19479V3.1">
    <property type="protein sequence ID" value="PAC:32981283.CDS.1"/>
    <property type="gene ID" value="Pp3c18_19479"/>
</dbReference>